<gene>
    <name evidence="2" type="ORF">PLEPLA_LOCUS25878</name>
</gene>
<reference evidence="2" key="1">
    <citation type="submission" date="2020-03" db="EMBL/GenBank/DDBJ databases">
        <authorList>
            <person name="Weist P."/>
        </authorList>
    </citation>
    <scope>NUCLEOTIDE SEQUENCE</scope>
</reference>
<evidence type="ECO:0000313" key="3">
    <source>
        <dbReference type="Proteomes" id="UP001153269"/>
    </source>
</evidence>
<keyword evidence="3" id="KW-1185">Reference proteome</keyword>
<protein>
    <submittedName>
        <fullName evidence="2">Uncharacterized protein</fullName>
    </submittedName>
</protein>
<sequence>MIGREKGAVARLKEDNPELIGAVLCGHADCVTLYYPQVQSRLVRLGAEDFGLLPGFPGRKVTTESESAELDTSSHVER</sequence>
<dbReference type="AlphaFoldDB" id="A0A9N7US07"/>
<comment type="caution">
    <text evidence="2">The sequence shown here is derived from an EMBL/GenBank/DDBJ whole genome shotgun (WGS) entry which is preliminary data.</text>
</comment>
<dbReference type="Proteomes" id="UP001153269">
    <property type="component" value="Unassembled WGS sequence"/>
</dbReference>
<proteinExistence type="predicted"/>
<feature type="region of interest" description="Disordered" evidence="1">
    <location>
        <begin position="59"/>
        <end position="78"/>
    </location>
</feature>
<organism evidence="2 3">
    <name type="scientific">Pleuronectes platessa</name>
    <name type="common">European plaice</name>
    <dbReference type="NCBI Taxonomy" id="8262"/>
    <lineage>
        <taxon>Eukaryota</taxon>
        <taxon>Metazoa</taxon>
        <taxon>Chordata</taxon>
        <taxon>Craniata</taxon>
        <taxon>Vertebrata</taxon>
        <taxon>Euteleostomi</taxon>
        <taxon>Actinopterygii</taxon>
        <taxon>Neopterygii</taxon>
        <taxon>Teleostei</taxon>
        <taxon>Neoteleostei</taxon>
        <taxon>Acanthomorphata</taxon>
        <taxon>Carangaria</taxon>
        <taxon>Pleuronectiformes</taxon>
        <taxon>Pleuronectoidei</taxon>
        <taxon>Pleuronectidae</taxon>
        <taxon>Pleuronectes</taxon>
    </lineage>
</organism>
<evidence type="ECO:0000256" key="1">
    <source>
        <dbReference type="SAM" id="MobiDB-lite"/>
    </source>
</evidence>
<dbReference type="EMBL" id="CADEAL010002084">
    <property type="protein sequence ID" value="CAB1437891.1"/>
    <property type="molecule type" value="Genomic_DNA"/>
</dbReference>
<name>A0A9N7US07_PLEPL</name>
<evidence type="ECO:0000313" key="2">
    <source>
        <dbReference type="EMBL" id="CAB1437891.1"/>
    </source>
</evidence>
<accession>A0A9N7US07</accession>